<reference evidence="9 10" key="1">
    <citation type="journal article" date="2018" name="Nat. Ecol. Evol.">
        <title>Pezizomycetes genomes reveal the molecular basis of ectomycorrhizal truffle lifestyle.</title>
        <authorList>
            <person name="Murat C."/>
            <person name="Payen T."/>
            <person name="Noel B."/>
            <person name="Kuo A."/>
            <person name="Morin E."/>
            <person name="Chen J."/>
            <person name="Kohler A."/>
            <person name="Krizsan K."/>
            <person name="Balestrini R."/>
            <person name="Da Silva C."/>
            <person name="Montanini B."/>
            <person name="Hainaut M."/>
            <person name="Levati E."/>
            <person name="Barry K.W."/>
            <person name="Belfiori B."/>
            <person name="Cichocki N."/>
            <person name="Clum A."/>
            <person name="Dockter R.B."/>
            <person name="Fauchery L."/>
            <person name="Guy J."/>
            <person name="Iotti M."/>
            <person name="Le Tacon F."/>
            <person name="Lindquist E.A."/>
            <person name="Lipzen A."/>
            <person name="Malagnac F."/>
            <person name="Mello A."/>
            <person name="Molinier V."/>
            <person name="Miyauchi S."/>
            <person name="Poulain J."/>
            <person name="Riccioni C."/>
            <person name="Rubini A."/>
            <person name="Sitrit Y."/>
            <person name="Splivallo R."/>
            <person name="Traeger S."/>
            <person name="Wang M."/>
            <person name="Zifcakova L."/>
            <person name="Wipf D."/>
            <person name="Zambonelli A."/>
            <person name="Paolocci F."/>
            <person name="Nowrousian M."/>
            <person name="Ottonello S."/>
            <person name="Baldrian P."/>
            <person name="Spatafora J.W."/>
            <person name="Henrissat B."/>
            <person name="Nagy L.G."/>
            <person name="Aury J.M."/>
            <person name="Wincker P."/>
            <person name="Grigoriev I.V."/>
            <person name="Bonfante P."/>
            <person name="Martin F.M."/>
        </authorList>
    </citation>
    <scope>NUCLEOTIDE SEQUENCE [LARGE SCALE GENOMIC DNA]</scope>
    <source>
        <strain evidence="9 10">ATCC MYA-4762</strain>
    </source>
</reference>
<evidence type="ECO:0000256" key="1">
    <source>
        <dbReference type="ARBA" id="ARBA00004906"/>
    </source>
</evidence>
<dbReference type="GO" id="GO:0016740">
    <property type="term" value="F:transferase activity"/>
    <property type="evidence" value="ECO:0007669"/>
    <property type="project" value="UniProtKB-KW"/>
</dbReference>
<evidence type="ECO:0000313" key="9">
    <source>
        <dbReference type="EMBL" id="RPB24619.1"/>
    </source>
</evidence>
<keyword evidence="7" id="KW-0862">Zinc</keyword>
<comment type="pathway">
    <text evidence="1">Protein modification; protein ubiquitination.</text>
</comment>
<dbReference type="InterPro" id="IPR044066">
    <property type="entry name" value="TRIAD_supradom"/>
</dbReference>
<organism evidence="9 10">
    <name type="scientific">Terfezia boudieri ATCC MYA-4762</name>
    <dbReference type="NCBI Taxonomy" id="1051890"/>
    <lineage>
        <taxon>Eukaryota</taxon>
        <taxon>Fungi</taxon>
        <taxon>Dikarya</taxon>
        <taxon>Ascomycota</taxon>
        <taxon>Pezizomycotina</taxon>
        <taxon>Pezizomycetes</taxon>
        <taxon>Pezizales</taxon>
        <taxon>Pezizaceae</taxon>
        <taxon>Terfezia</taxon>
    </lineage>
</organism>
<keyword evidence="3" id="KW-0479">Metal-binding</keyword>
<dbReference type="PROSITE" id="PS51873">
    <property type="entry name" value="TRIAD"/>
    <property type="match status" value="1"/>
</dbReference>
<dbReference type="InParanoid" id="A0A3N4LSV1"/>
<proteinExistence type="predicted"/>
<evidence type="ECO:0000256" key="5">
    <source>
        <dbReference type="ARBA" id="ARBA00022771"/>
    </source>
</evidence>
<accession>A0A3N4LSV1</accession>
<keyword evidence="6" id="KW-0833">Ubl conjugation pathway</keyword>
<evidence type="ECO:0000256" key="4">
    <source>
        <dbReference type="ARBA" id="ARBA00022737"/>
    </source>
</evidence>
<dbReference type="Pfam" id="PF26191">
    <property type="entry name" value="RING-HC_RBR_RNF216"/>
    <property type="match status" value="1"/>
</dbReference>
<dbReference type="PANTHER" id="PTHR22770">
    <property type="entry name" value="UBIQUITIN CONJUGATING ENZYME 7 INTERACTING PROTEIN-RELATED"/>
    <property type="match status" value="1"/>
</dbReference>
<evidence type="ECO:0000259" key="8">
    <source>
        <dbReference type="PROSITE" id="PS51873"/>
    </source>
</evidence>
<dbReference type="Pfam" id="PF26200">
    <property type="entry name" value="Rcat_RNF216"/>
    <property type="match status" value="1"/>
</dbReference>
<dbReference type="InterPro" id="IPR051628">
    <property type="entry name" value="LUBAC_E3_Ligases"/>
</dbReference>
<dbReference type="CDD" id="cd16630">
    <property type="entry name" value="RING-HC_RBR_RNF216"/>
    <property type="match status" value="1"/>
</dbReference>
<keyword evidence="2" id="KW-0808">Transferase</keyword>
<protein>
    <recommendedName>
        <fullName evidence="8">RING-type domain-containing protein</fullName>
    </recommendedName>
</protein>
<evidence type="ECO:0000313" key="10">
    <source>
        <dbReference type="Proteomes" id="UP000267821"/>
    </source>
</evidence>
<dbReference type="EMBL" id="ML121541">
    <property type="protein sequence ID" value="RPB24619.1"/>
    <property type="molecule type" value="Genomic_DNA"/>
</dbReference>
<gene>
    <name evidence="9" type="ORF">L211DRAFT_178951</name>
</gene>
<evidence type="ECO:0000256" key="3">
    <source>
        <dbReference type="ARBA" id="ARBA00022723"/>
    </source>
</evidence>
<dbReference type="GO" id="GO:0008270">
    <property type="term" value="F:zinc ion binding"/>
    <property type="evidence" value="ECO:0007669"/>
    <property type="project" value="UniProtKB-KW"/>
</dbReference>
<keyword evidence="4" id="KW-0677">Repeat</keyword>
<dbReference type="InterPro" id="IPR047544">
    <property type="entry name" value="RING-HC_RBR_RNF216"/>
</dbReference>
<sequence length="594" mass="67101">MFSNFFSSIAHASSSSSSPGTSGAPADDVGTELNEYLEILAQVFPEADVDDIRDRLLKSSDESRLYLVTESLLIIPSKGARPNARASLEPAEKFRSQKYQTAVKKLLQNEFKGLSKSTIQAVMMETNHDYRKSRATLTRIAAKSWRFSVSAFFRRKKAEAVNVVCEQHATGCEELDAELRELGMDKIEAQIAEDRKISALLDEAEHAAASELIGCETCYGDYSWNEIAACSVGHFICHGCLKRSVQENLYGQGQSMMGAKSSIRCISAAASPICDACIPPEILANVIPEDMLQAMEEKVATENLDHSGMSLVRCPFCSYAEADELQPYCIRQWAKVCGILVLLMLYIYIPEPVFSTLAPLFLFTYFITPFLPRDSSGIVLDTIKLVSLHRHWQNAVRRIQLKRRGTLFKCRNERCKRESCIGCSKEWTAFHKCFEKEEDSMRIYVEKAMANAVKRTCPVCRISFVKADGCNKLTCVCGYIMCYICRADIGNEGYKHFCQHFRQVPGTACVDCDKCDLYVQEDEEAAIRDAAIKAEKEYFRNYDIPTTWQYNKDKIGPIRLNNSLVWLDLSKLRKYFDLILEKIIADVRDPTVPE</sequence>
<dbReference type="OrthoDB" id="10009520at2759"/>
<evidence type="ECO:0000256" key="7">
    <source>
        <dbReference type="ARBA" id="ARBA00022833"/>
    </source>
</evidence>
<keyword evidence="5" id="KW-0863">Zinc-finger</keyword>
<evidence type="ECO:0000256" key="6">
    <source>
        <dbReference type="ARBA" id="ARBA00022786"/>
    </source>
</evidence>
<dbReference type="Gene3D" id="1.20.120.1750">
    <property type="match status" value="1"/>
</dbReference>
<dbReference type="STRING" id="1051890.A0A3N4LSV1"/>
<dbReference type="InterPro" id="IPR047546">
    <property type="entry name" value="Rcat_RBR_RNF216"/>
</dbReference>
<dbReference type="AlphaFoldDB" id="A0A3N4LSV1"/>
<name>A0A3N4LSV1_9PEZI</name>
<evidence type="ECO:0000256" key="2">
    <source>
        <dbReference type="ARBA" id="ARBA00022679"/>
    </source>
</evidence>
<feature type="domain" description="RING-type" evidence="8">
    <location>
        <begin position="211"/>
        <end position="513"/>
    </location>
</feature>
<dbReference type="SUPFAM" id="SSF57850">
    <property type="entry name" value="RING/U-box"/>
    <property type="match status" value="1"/>
</dbReference>
<dbReference type="Proteomes" id="UP000267821">
    <property type="component" value="Unassembled WGS sequence"/>
</dbReference>
<dbReference type="PANTHER" id="PTHR22770:SF42">
    <property type="entry name" value="FINGER PROTEIN (ZIN), PUTATIVE (AFU_ORTHOLOGUE AFUA_4G03910)-RELATED"/>
    <property type="match status" value="1"/>
</dbReference>
<dbReference type="CDD" id="cd20353">
    <property type="entry name" value="Rcat_RBR_RNF216"/>
    <property type="match status" value="1"/>
</dbReference>
<keyword evidence="10" id="KW-1185">Reference proteome</keyword>
<dbReference type="InterPro" id="IPR058758">
    <property type="entry name" value="UBA_RNF216"/>
</dbReference>
<dbReference type="Pfam" id="PF26112">
    <property type="entry name" value="UBA_RNF216"/>
    <property type="match status" value="1"/>
</dbReference>